<sequence length="718" mass="81158">MNSSKITAKLIDSNSAEKSQGELRNSSTFINAYKVFSSDSINLDNVSPHSKSKPPDSFKSIKELANNYESLLARAPPDLNTLTNNEPFPKVKIKSSLYFEKVSGLYPKEKMDTDSPHIPHSNTENIQPKSKEIEFLAHKSDTTERKASTSDFRIAGSEDSKDFVTNNRQSLSLDSTYDAIPSPSQNYLPKPMDESPANNYVGNKSRPSKKLSEKKNFKLSHDLPSDSESNLSLKKPDSFSNSRNKIESFQEKSNSIDSGTIPGNDVSPKIQRNIYKRDDKSVKINPYIFSKSQAQQPLKLRSSAAILTSDTSRPTSSTHYLESRGYLSNSQNLKIASQLPQSYTHHSTVNKPNRYKASTNYTISDYEVPKLESKIKEMTTKNKIYNSSDRSLYHPVAKYKKNIYSTVKQPDSPNKFQKGFVKSSLNLSYSIPPDTDTISRDNYSINSQKKSFSQKSHLYQSIANFDDRASSVNNKATSFIKFNLNPNMSAYNQVYRNSEFIRPYTDYSSRKKKLSKKKNNNENFKVNKRLSIKEKETKRISNLESLFSDIAVQDIDINPTLSTTLSSPFKAIRSSQFKYVNDSEDDLNNKEDYVSVYGSYLSAESELSNPSHTLKNFSNLPPKINNLLLDDSPSPEELASINETAQNFYNKKDRVPNDFSINVIENRTVNNILNSNTRKNIITDSSAADASTYKLSPAISTKNAFSFRRFIGLKKKKN</sequence>
<feature type="region of interest" description="Disordered" evidence="1">
    <location>
        <begin position="1"/>
        <end position="24"/>
    </location>
</feature>
<evidence type="ECO:0000313" key="3">
    <source>
        <dbReference type="Proteomes" id="UP000187429"/>
    </source>
</evidence>
<name>A0A1R1YQF7_9FUNG</name>
<accession>A0A1R1YQF7</accession>
<feature type="compositionally biased region" description="Polar residues" evidence="1">
    <location>
        <begin position="226"/>
        <end position="243"/>
    </location>
</feature>
<dbReference type="AlphaFoldDB" id="A0A1R1YQF7"/>
<dbReference type="OrthoDB" id="5658411at2759"/>
<reference evidence="3" key="1">
    <citation type="submission" date="2017-01" db="EMBL/GenBank/DDBJ databases">
        <authorList>
            <person name="Wang Y."/>
            <person name="White M."/>
            <person name="Kvist S."/>
            <person name="Moncalvo J.-M."/>
        </authorList>
    </citation>
    <scope>NUCLEOTIDE SEQUENCE [LARGE SCALE GENOMIC DNA]</scope>
    <source>
        <strain evidence="3">ID-206-W2</strain>
    </source>
</reference>
<feature type="compositionally biased region" description="Basic and acidic residues" evidence="1">
    <location>
        <begin position="210"/>
        <end position="224"/>
    </location>
</feature>
<gene>
    <name evidence="2" type="ORF">AYI69_g1420</name>
</gene>
<keyword evidence="3" id="KW-1185">Reference proteome</keyword>
<protein>
    <submittedName>
        <fullName evidence="2">Uncharacterized protein</fullName>
    </submittedName>
</protein>
<dbReference type="EMBL" id="LSSM01000380">
    <property type="protein sequence ID" value="OMJ29085.1"/>
    <property type="molecule type" value="Genomic_DNA"/>
</dbReference>
<evidence type="ECO:0000313" key="2">
    <source>
        <dbReference type="EMBL" id="OMJ29085.1"/>
    </source>
</evidence>
<comment type="caution">
    <text evidence="2">The sequence shown here is derived from an EMBL/GenBank/DDBJ whole genome shotgun (WGS) entry which is preliminary data.</text>
</comment>
<evidence type="ECO:0000256" key="1">
    <source>
        <dbReference type="SAM" id="MobiDB-lite"/>
    </source>
</evidence>
<proteinExistence type="predicted"/>
<organism evidence="2 3">
    <name type="scientific">Smittium culicis</name>
    <dbReference type="NCBI Taxonomy" id="133412"/>
    <lineage>
        <taxon>Eukaryota</taxon>
        <taxon>Fungi</taxon>
        <taxon>Fungi incertae sedis</taxon>
        <taxon>Zoopagomycota</taxon>
        <taxon>Kickxellomycotina</taxon>
        <taxon>Harpellomycetes</taxon>
        <taxon>Harpellales</taxon>
        <taxon>Legeriomycetaceae</taxon>
        <taxon>Smittium</taxon>
    </lineage>
</organism>
<feature type="region of interest" description="Disordered" evidence="1">
    <location>
        <begin position="174"/>
        <end position="268"/>
    </location>
</feature>
<dbReference type="Proteomes" id="UP000187429">
    <property type="component" value="Unassembled WGS sequence"/>
</dbReference>